<evidence type="ECO:0000256" key="1">
    <source>
        <dbReference type="SAM" id="Coils"/>
    </source>
</evidence>
<evidence type="ECO:0000313" key="2">
    <source>
        <dbReference type="EMBL" id="RNF05352.1"/>
    </source>
</evidence>
<feature type="coiled-coil region" evidence="1">
    <location>
        <begin position="73"/>
        <end position="114"/>
    </location>
</feature>
<organism evidence="2 3">
    <name type="scientific">Trypanosoma conorhini</name>
    <dbReference type="NCBI Taxonomy" id="83891"/>
    <lineage>
        <taxon>Eukaryota</taxon>
        <taxon>Discoba</taxon>
        <taxon>Euglenozoa</taxon>
        <taxon>Kinetoplastea</taxon>
        <taxon>Metakinetoplastina</taxon>
        <taxon>Trypanosomatida</taxon>
        <taxon>Trypanosomatidae</taxon>
        <taxon>Trypanosoma</taxon>
    </lineage>
</organism>
<comment type="caution">
    <text evidence="2">The sequence shown here is derived from an EMBL/GenBank/DDBJ whole genome shotgun (WGS) entry which is preliminary data.</text>
</comment>
<gene>
    <name evidence="2" type="ORF">Tco025E_07791</name>
</gene>
<dbReference type="AlphaFoldDB" id="A0A3R7KNL7"/>
<reference evidence="2 3" key="1">
    <citation type="journal article" date="2018" name="BMC Genomics">
        <title>Genomic comparison of Trypanosoma conorhini and Trypanosoma rangeli to Trypanosoma cruzi strains of high and low virulence.</title>
        <authorList>
            <person name="Bradwell K.R."/>
            <person name="Koparde V.N."/>
            <person name="Matveyev A.V."/>
            <person name="Serrano M.G."/>
            <person name="Alves J.M."/>
            <person name="Parikh H."/>
            <person name="Huang B."/>
            <person name="Lee V."/>
            <person name="Espinosa-Alvarez O."/>
            <person name="Ortiz P.A."/>
            <person name="Costa-Martins A.G."/>
            <person name="Teixeira M.M."/>
            <person name="Buck G.A."/>
        </authorList>
    </citation>
    <scope>NUCLEOTIDE SEQUENCE [LARGE SCALE GENOMIC DNA]</scope>
    <source>
        <strain evidence="2 3">025E</strain>
    </source>
</reference>
<dbReference type="EMBL" id="MKKU01000639">
    <property type="protein sequence ID" value="RNF05352.1"/>
    <property type="molecule type" value="Genomic_DNA"/>
</dbReference>
<keyword evidence="1" id="KW-0175">Coiled coil</keyword>
<keyword evidence="3" id="KW-1185">Reference proteome</keyword>
<evidence type="ECO:0000313" key="3">
    <source>
        <dbReference type="Proteomes" id="UP000284403"/>
    </source>
</evidence>
<dbReference type="RefSeq" id="XP_029225231.1">
    <property type="nucleotide sequence ID" value="XM_029374650.1"/>
</dbReference>
<dbReference type="GeneID" id="40321402"/>
<dbReference type="OrthoDB" id="239554at2759"/>
<accession>A0A3R7KNL7</accession>
<dbReference type="Proteomes" id="UP000284403">
    <property type="component" value="Unassembled WGS sequence"/>
</dbReference>
<sequence>MRDRRVELRFHPAMLASLVLLVMIAFALGYRHGVTTWERDFLSKYEKSRGQERHAAAMLEACGNELSLLSANVSSNNETIDAVQNDNAKIEEEMKRLSQEFKLATDAVDKCRAEITIVGEGEPKQGGAPNAALTAAEGELRRLTELLGNLTQGEGMHRVHIHQSLASVREAYRLFCSNMPGCTLLSDESLLLRWKEDLDNASQRWVGTEADRMRRMRWRYDKADPKDREAIYLPEGEEGEGRKQLTYFGRTGSPALLFGQDKEPQVVVATVLERVLLLQQFALCAYRNNEPNVTFPSIFQRKLNVESTTAALHDLVETPLVTFCMDCAEMENASEFVRSCLQDSAGDAGYGTRDYWAARSMLLPHPGVVQDAKSFLTAHALTARRLLAVLAHNSVEDCLALRGEPRGDHFLYLRANFPEERRRFEAHVSNNTLHQCSPTAAQLVQRITQVMEEGKLKGAGSGFDAVYVSAPSEMWREIKRLATKPAWWDVALFRPEEPAGAHEELVDLTVVSKADAVLVSPFLAPSRYVVESFLLSHGLRPASRVWFF</sequence>
<protein>
    <submittedName>
        <fullName evidence="2">Uncharacterized protein</fullName>
    </submittedName>
</protein>
<proteinExistence type="predicted"/>
<name>A0A3R7KNL7_9TRYP</name>